<dbReference type="Gene3D" id="3.30.200.20">
    <property type="entry name" value="Phosphorylase Kinase, domain 1"/>
    <property type="match status" value="1"/>
</dbReference>
<dbReference type="CDD" id="cd21037">
    <property type="entry name" value="MLKL_NTD"/>
    <property type="match status" value="1"/>
</dbReference>
<feature type="domain" description="Protein kinase" evidence="10">
    <location>
        <begin position="190"/>
        <end position="431"/>
    </location>
</feature>
<evidence type="ECO:0000256" key="1">
    <source>
        <dbReference type="ARBA" id="ARBA00012513"/>
    </source>
</evidence>
<dbReference type="InterPro" id="IPR036537">
    <property type="entry name" value="Adaptor_Cbl_N_dom_sf"/>
</dbReference>
<sequence length="431" mass="47566">MALWECMGKVANISGPVGLDTFKLISMIMNGVETVRRNHEECKQLSHFASTTEDLLHELANLKVIEHPKMWKPIQGLRGTLLQAYMLIKSCQHRSYASHFCAGGNLAAQLQSVQKEMDFNIRYLAALLNAINYSEITTVSGTADGIRNTDGGRALPHHGEAGSSPNNKGLPKRGLVEFAFSQLAEATNYFSLKNKIGFGAISTVYKGVLHHGLQIAFKRASYDGQIPCNYFENEINLIPKLKHTNIVTLLGYCTQKSERILILESMPNRSLDSFIYGDRAIKSPLDWPKRCQIVQGIAQGALYLHKLCRPRIIHGDLKRGNILLDSDLSPKICDFRISTTLKPGADVDCTRIVAGSRGFIVPEYKRGGCLSLKSHVYSFGVTMLQTISGKKAPPPPLALSDESRDYGPLNKWLCSGLGLMGSAKAMQFIDP</sequence>
<dbReference type="InterPro" id="IPR045766">
    <property type="entry name" value="MCAfunc"/>
</dbReference>
<organism evidence="11 12">
    <name type="scientific">Urochloa decumbens</name>
    <dbReference type="NCBI Taxonomy" id="240449"/>
    <lineage>
        <taxon>Eukaryota</taxon>
        <taxon>Viridiplantae</taxon>
        <taxon>Streptophyta</taxon>
        <taxon>Embryophyta</taxon>
        <taxon>Tracheophyta</taxon>
        <taxon>Spermatophyta</taxon>
        <taxon>Magnoliopsida</taxon>
        <taxon>Liliopsida</taxon>
        <taxon>Poales</taxon>
        <taxon>Poaceae</taxon>
        <taxon>PACMAD clade</taxon>
        <taxon>Panicoideae</taxon>
        <taxon>Panicodae</taxon>
        <taxon>Paniceae</taxon>
        <taxon>Melinidinae</taxon>
        <taxon>Urochloa</taxon>
    </lineage>
</organism>
<dbReference type="FunFam" id="1.10.510.10:FF:001023">
    <property type="entry name" value="Os07g0541700 protein"/>
    <property type="match status" value="1"/>
</dbReference>
<reference evidence="11" key="1">
    <citation type="submission" date="2024-10" db="EMBL/GenBank/DDBJ databases">
        <authorList>
            <person name="Ryan C."/>
        </authorList>
    </citation>
    <scope>NUCLEOTIDE SEQUENCE [LARGE SCALE GENOMIC DNA]</scope>
</reference>
<dbReference type="Gene3D" id="1.20.930.20">
    <property type="entry name" value="Adaptor protein Cbl, N-terminal domain"/>
    <property type="match status" value="1"/>
</dbReference>
<protein>
    <recommendedName>
        <fullName evidence="1">non-specific serine/threonine protein kinase</fullName>
        <ecNumber evidence="1">2.7.11.1</ecNumber>
    </recommendedName>
</protein>
<dbReference type="PANTHER" id="PTHR27002">
    <property type="entry name" value="RECEPTOR-LIKE SERINE/THREONINE-PROTEIN KINASE SD1-8"/>
    <property type="match status" value="1"/>
</dbReference>
<evidence type="ECO:0000256" key="4">
    <source>
        <dbReference type="ARBA" id="ARBA00022741"/>
    </source>
</evidence>
<accession>A0ABC9G9S0</accession>
<evidence type="ECO:0000256" key="3">
    <source>
        <dbReference type="ARBA" id="ARBA00022679"/>
    </source>
</evidence>
<keyword evidence="3" id="KW-0808">Transferase</keyword>
<dbReference type="Pfam" id="PF19584">
    <property type="entry name" value="MCAfunc"/>
    <property type="match status" value="1"/>
</dbReference>
<dbReference type="Proteomes" id="UP001497457">
    <property type="component" value="Chromosome 8b"/>
</dbReference>
<name>A0ABC9G9S0_9POAL</name>
<dbReference type="AlphaFoldDB" id="A0ABC9G9S0"/>
<dbReference type="EC" id="2.7.11.1" evidence="1"/>
<keyword evidence="5" id="KW-0418">Kinase</keyword>
<proteinExistence type="predicted"/>
<keyword evidence="4" id="KW-0547">Nucleotide-binding</keyword>
<dbReference type="InterPro" id="IPR000719">
    <property type="entry name" value="Prot_kinase_dom"/>
</dbReference>
<dbReference type="InterPro" id="IPR008271">
    <property type="entry name" value="Ser/Thr_kinase_AS"/>
</dbReference>
<dbReference type="SMART" id="SM00220">
    <property type="entry name" value="S_TKc"/>
    <property type="match status" value="1"/>
</dbReference>
<dbReference type="PROSITE" id="PS00108">
    <property type="entry name" value="PROTEIN_KINASE_ST"/>
    <property type="match status" value="1"/>
</dbReference>
<keyword evidence="2" id="KW-0723">Serine/threonine-protein kinase</keyword>
<dbReference type="InterPro" id="IPR011009">
    <property type="entry name" value="Kinase-like_dom_sf"/>
</dbReference>
<dbReference type="EMBL" id="OZ075118">
    <property type="protein sequence ID" value="CAL5089761.1"/>
    <property type="molecule type" value="Genomic_DNA"/>
</dbReference>
<dbReference type="SUPFAM" id="SSF56112">
    <property type="entry name" value="Protein kinase-like (PK-like)"/>
    <property type="match status" value="1"/>
</dbReference>
<evidence type="ECO:0000256" key="7">
    <source>
        <dbReference type="ARBA" id="ARBA00047899"/>
    </source>
</evidence>
<dbReference type="PANTHER" id="PTHR27002:SF1058">
    <property type="entry name" value="OS01G0568800 PROTEIN"/>
    <property type="match status" value="1"/>
</dbReference>
<evidence type="ECO:0000313" key="11">
    <source>
        <dbReference type="EMBL" id="CAL5089761.1"/>
    </source>
</evidence>
<dbReference type="FunFam" id="3.30.200.20:FF:000466">
    <property type="entry name" value="Putative LRR receptor-like serine/threonine-protein kinase"/>
    <property type="match status" value="1"/>
</dbReference>
<evidence type="ECO:0000256" key="2">
    <source>
        <dbReference type="ARBA" id="ARBA00022527"/>
    </source>
</evidence>
<evidence type="ECO:0000259" key="10">
    <source>
        <dbReference type="PROSITE" id="PS50011"/>
    </source>
</evidence>
<feature type="region of interest" description="Disordered" evidence="9">
    <location>
        <begin position="147"/>
        <end position="169"/>
    </location>
</feature>
<comment type="catalytic activity">
    <reaction evidence="8">
        <text>L-seryl-[protein] + ATP = O-phospho-L-seryl-[protein] + ADP + H(+)</text>
        <dbReference type="Rhea" id="RHEA:17989"/>
        <dbReference type="Rhea" id="RHEA-COMP:9863"/>
        <dbReference type="Rhea" id="RHEA-COMP:11604"/>
        <dbReference type="ChEBI" id="CHEBI:15378"/>
        <dbReference type="ChEBI" id="CHEBI:29999"/>
        <dbReference type="ChEBI" id="CHEBI:30616"/>
        <dbReference type="ChEBI" id="CHEBI:83421"/>
        <dbReference type="ChEBI" id="CHEBI:456216"/>
        <dbReference type="EC" id="2.7.11.1"/>
    </reaction>
</comment>
<dbReference type="GO" id="GO:0005524">
    <property type="term" value="F:ATP binding"/>
    <property type="evidence" value="ECO:0007669"/>
    <property type="project" value="UniProtKB-KW"/>
</dbReference>
<keyword evidence="12" id="KW-1185">Reference proteome</keyword>
<evidence type="ECO:0000256" key="9">
    <source>
        <dbReference type="SAM" id="MobiDB-lite"/>
    </source>
</evidence>
<comment type="catalytic activity">
    <reaction evidence="7">
        <text>L-threonyl-[protein] + ATP = O-phospho-L-threonyl-[protein] + ADP + H(+)</text>
        <dbReference type="Rhea" id="RHEA:46608"/>
        <dbReference type="Rhea" id="RHEA-COMP:11060"/>
        <dbReference type="Rhea" id="RHEA-COMP:11605"/>
        <dbReference type="ChEBI" id="CHEBI:15378"/>
        <dbReference type="ChEBI" id="CHEBI:30013"/>
        <dbReference type="ChEBI" id="CHEBI:30616"/>
        <dbReference type="ChEBI" id="CHEBI:61977"/>
        <dbReference type="ChEBI" id="CHEBI:456216"/>
        <dbReference type="EC" id="2.7.11.1"/>
    </reaction>
</comment>
<dbReference type="InterPro" id="IPR059179">
    <property type="entry name" value="MLKL-like_MCAfunc"/>
</dbReference>
<evidence type="ECO:0000256" key="6">
    <source>
        <dbReference type="ARBA" id="ARBA00022840"/>
    </source>
</evidence>
<dbReference type="Pfam" id="PF00069">
    <property type="entry name" value="Pkinase"/>
    <property type="match status" value="1"/>
</dbReference>
<dbReference type="Gene3D" id="1.10.510.10">
    <property type="entry name" value="Transferase(Phosphotransferase) domain 1"/>
    <property type="match status" value="1"/>
</dbReference>
<dbReference type="GO" id="GO:0004674">
    <property type="term" value="F:protein serine/threonine kinase activity"/>
    <property type="evidence" value="ECO:0007669"/>
    <property type="project" value="UniProtKB-KW"/>
</dbReference>
<evidence type="ECO:0000256" key="5">
    <source>
        <dbReference type="ARBA" id="ARBA00022777"/>
    </source>
</evidence>
<evidence type="ECO:0000313" key="12">
    <source>
        <dbReference type="Proteomes" id="UP001497457"/>
    </source>
</evidence>
<dbReference type="PROSITE" id="PS50011">
    <property type="entry name" value="PROTEIN_KINASE_DOM"/>
    <property type="match status" value="1"/>
</dbReference>
<evidence type="ECO:0000256" key="8">
    <source>
        <dbReference type="ARBA" id="ARBA00048679"/>
    </source>
</evidence>
<gene>
    <name evidence="11" type="ORF">URODEC1_LOCUS113521</name>
</gene>
<keyword evidence="6" id="KW-0067">ATP-binding</keyword>